<dbReference type="AlphaFoldDB" id="A0A3Q0T5V4"/>
<dbReference type="Proteomes" id="UP000261340">
    <property type="component" value="Unplaced"/>
</dbReference>
<dbReference type="PANTHER" id="PTHR44525">
    <property type="entry name" value="WD REPEAT-CONTAINING PROTEIN 27"/>
    <property type="match status" value="1"/>
</dbReference>
<evidence type="ECO:0000313" key="2">
    <source>
        <dbReference type="Proteomes" id="UP000261340"/>
    </source>
</evidence>
<organism evidence="1 2">
    <name type="scientific">Amphilophus citrinellus</name>
    <name type="common">Midas cichlid</name>
    <name type="synonym">Cichlasoma citrinellum</name>
    <dbReference type="NCBI Taxonomy" id="61819"/>
    <lineage>
        <taxon>Eukaryota</taxon>
        <taxon>Metazoa</taxon>
        <taxon>Chordata</taxon>
        <taxon>Craniata</taxon>
        <taxon>Vertebrata</taxon>
        <taxon>Euteleostomi</taxon>
        <taxon>Actinopterygii</taxon>
        <taxon>Neopterygii</taxon>
        <taxon>Teleostei</taxon>
        <taxon>Neoteleostei</taxon>
        <taxon>Acanthomorphata</taxon>
        <taxon>Ovalentaria</taxon>
        <taxon>Cichlomorphae</taxon>
        <taxon>Cichliformes</taxon>
        <taxon>Cichlidae</taxon>
        <taxon>New World cichlids</taxon>
        <taxon>Cichlasomatinae</taxon>
        <taxon>Heroini</taxon>
        <taxon>Amphilophus</taxon>
    </lineage>
</organism>
<name>A0A3Q0T5V4_AMPCI</name>
<dbReference type="Pfam" id="PF00400">
    <property type="entry name" value="WD40"/>
    <property type="match status" value="1"/>
</dbReference>
<accession>A0A3Q0T5V4</accession>
<dbReference type="Gene3D" id="2.130.10.10">
    <property type="entry name" value="YVTN repeat-like/Quinoprotein amine dehydrogenase"/>
    <property type="match status" value="1"/>
</dbReference>
<dbReference type="SUPFAM" id="SSF50978">
    <property type="entry name" value="WD40 repeat-like"/>
    <property type="match status" value="1"/>
</dbReference>
<dbReference type="STRING" id="61819.ENSACIP00000027525"/>
<dbReference type="InterPro" id="IPR042411">
    <property type="entry name" value="WDR27"/>
</dbReference>
<dbReference type="Ensembl" id="ENSACIT00000028251.1">
    <property type="protein sequence ID" value="ENSACIP00000027525.1"/>
    <property type="gene ID" value="ENSACIG00000021320.1"/>
</dbReference>
<dbReference type="SMART" id="SM00320">
    <property type="entry name" value="WD40"/>
    <property type="match status" value="2"/>
</dbReference>
<keyword evidence="2" id="KW-1185">Reference proteome</keyword>
<evidence type="ECO:0000313" key="1">
    <source>
        <dbReference type="Ensembl" id="ENSACIP00000027525.1"/>
    </source>
</evidence>
<dbReference type="PANTHER" id="PTHR44525:SF1">
    <property type="entry name" value="WD REPEAT-CONTAINING PROTEIN 27"/>
    <property type="match status" value="1"/>
</dbReference>
<protein>
    <submittedName>
        <fullName evidence="1">Uncharacterized protein</fullName>
    </submittedName>
</protein>
<sequence length="241" mass="27167">CIVLLMCFIPAGPLKLMLKHFLTAISDIVLVCGSDRSIQVFDMNKGTVASELPDAHSRAIHCITQNKGSAFSSQAPDSYNLFLTSAITDSMKIWDLRTLRCVRRYENHVNRCQPCSSAISPCGRFIATGSEDNCAYVYDIRSSSYLHKLPKHSDTVLNVAFNPATPQVRIFPFHSLISTVLYKSFTLISLHFARKIGNRCSNLLKRENMQGNKRVSIFDVNTFILQHSLNSLRQLSCHFFK</sequence>
<dbReference type="InterPro" id="IPR015943">
    <property type="entry name" value="WD40/YVTN_repeat-like_dom_sf"/>
</dbReference>
<dbReference type="GeneTree" id="ENSGT00390000012017"/>
<proteinExistence type="predicted"/>
<reference evidence="1" key="2">
    <citation type="submission" date="2025-09" db="UniProtKB">
        <authorList>
            <consortium name="Ensembl"/>
        </authorList>
    </citation>
    <scope>IDENTIFICATION</scope>
</reference>
<dbReference type="InterPro" id="IPR036322">
    <property type="entry name" value="WD40_repeat_dom_sf"/>
</dbReference>
<reference evidence="1" key="1">
    <citation type="submission" date="2025-08" db="UniProtKB">
        <authorList>
            <consortium name="Ensembl"/>
        </authorList>
    </citation>
    <scope>IDENTIFICATION</scope>
</reference>
<dbReference type="InterPro" id="IPR001680">
    <property type="entry name" value="WD40_rpt"/>
</dbReference>